<dbReference type="Proteomes" id="UP001275440">
    <property type="component" value="Unassembled WGS sequence"/>
</dbReference>
<keyword evidence="3" id="KW-1185">Reference proteome</keyword>
<feature type="compositionally biased region" description="Basic and acidic residues" evidence="1">
    <location>
        <begin position="1"/>
        <end position="20"/>
    </location>
</feature>
<name>A0ABU3WT54_9NOCA</name>
<feature type="compositionally biased region" description="Pro residues" evidence="1">
    <location>
        <begin position="26"/>
        <end position="45"/>
    </location>
</feature>
<feature type="compositionally biased region" description="Basic residues" evidence="1">
    <location>
        <begin position="76"/>
        <end position="92"/>
    </location>
</feature>
<organism evidence="2 3">
    <name type="scientific">Rhodococcus zopfii</name>
    <dbReference type="NCBI Taxonomy" id="43772"/>
    <lineage>
        <taxon>Bacteria</taxon>
        <taxon>Bacillati</taxon>
        <taxon>Actinomycetota</taxon>
        <taxon>Actinomycetes</taxon>
        <taxon>Mycobacteriales</taxon>
        <taxon>Nocardiaceae</taxon>
        <taxon>Rhodococcus</taxon>
    </lineage>
</organism>
<proteinExistence type="predicted"/>
<feature type="region of interest" description="Disordered" evidence="1">
    <location>
        <begin position="1"/>
        <end position="105"/>
    </location>
</feature>
<feature type="compositionally biased region" description="Low complexity" evidence="1">
    <location>
        <begin position="154"/>
        <end position="167"/>
    </location>
</feature>
<evidence type="ECO:0000256" key="1">
    <source>
        <dbReference type="SAM" id="MobiDB-lite"/>
    </source>
</evidence>
<sequence length="173" mass="18904">MSTLRDEDDREFRRMQREEAAQPPAVMCPPGPPPPTPVPRGPVPTAPVRSAPAAPTRPAVVAPTPTPAKRDARTRTVGRHLGRSRVPHRRRTPREGSGRRIPEQRAQLIAFAKANPGKWIEYRSTPADPIKTPSYFANNVRAGKCGFDPKGSFERSPAASARTSATSERTEVS</sequence>
<comment type="caution">
    <text evidence="2">The sequence shown here is derived from an EMBL/GenBank/DDBJ whole genome shotgun (WGS) entry which is preliminary data.</text>
</comment>
<gene>
    <name evidence="2" type="ORF">F8M49_20905</name>
</gene>
<accession>A0ABU3WT54</accession>
<evidence type="ECO:0000313" key="3">
    <source>
        <dbReference type="Proteomes" id="UP001275440"/>
    </source>
</evidence>
<dbReference type="EMBL" id="WBMO01000001">
    <property type="protein sequence ID" value="MDV2477182.1"/>
    <property type="molecule type" value="Genomic_DNA"/>
</dbReference>
<feature type="region of interest" description="Disordered" evidence="1">
    <location>
        <begin position="146"/>
        <end position="173"/>
    </location>
</feature>
<evidence type="ECO:0000313" key="2">
    <source>
        <dbReference type="EMBL" id="MDV2477182.1"/>
    </source>
</evidence>
<reference evidence="2 3" key="1">
    <citation type="submission" date="2019-10" db="EMBL/GenBank/DDBJ databases">
        <title>Draft Genome Assembly of Rhodococcus zopfii DSM44189.</title>
        <authorList>
            <person name="Sutton J.M."/>
            <person name="Akob D.M."/>
            <person name="Bushman T.J."/>
        </authorList>
    </citation>
    <scope>NUCLEOTIDE SEQUENCE [LARGE SCALE GENOMIC DNA]</scope>
    <source>
        <strain evidence="2 3">DSM 44189</strain>
    </source>
</reference>
<protein>
    <submittedName>
        <fullName evidence="2">Uncharacterized protein</fullName>
    </submittedName>
</protein>
<feature type="compositionally biased region" description="Basic and acidic residues" evidence="1">
    <location>
        <begin position="93"/>
        <end position="103"/>
    </location>
</feature>
<feature type="compositionally biased region" description="Low complexity" evidence="1">
    <location>
        <begin position="46"/>
        <end position="63"/>
    </location>
</feature>